<keyword evidence="4" id="KW-1185">Reference proteome</keyword>
<dbReference type="Proteomes" id="UP000322214">
    <property type="component" value="Chromosome"/>
</dbReference>
<reference evidence="3 4" key="1">
    <citation type="submission" date="2019-08" db="EMBL/GenBank/DDBJ databases">
        <title>Deep-cultivation of Planctomycetes and their phenomic and genomic characterization uncovers novel biology.</title>
        <authorList>
            <person name="Wiegand S."/>
            <person name="Jogler M."/>
            <person name="Boedeker C."/>
            <person name="Pinto D."/>
            <person name="Vollmers J."/>
            <person name="Rivas-Marin E."/>
            <person name="Kohn T."/>
            <person name="Peeters S.H."/>
            <person name="Heuer A."/>
            <person name="Rast P."/>
            <person name="Oberbeckmann S."/>
            <person name="Bunk B."/>
            <person name="Jeske O."/>
            <person name="Meyerdierks A."/>
            <person name="Storesund J.E."/>
            <person name="Kallscheuer N."/>
            <person name="Luecker S."/>
            <person name="Lage O.M."/>
            <person name="Pohl T."/>
            <person name="Merkel B.J."/>
            <person name="Hornburger P."/>
            <person name="Mueller R.-W."/>
            <person name="Bruemmer F."/>
            <person name="Labrenz M."/>
            <person name="Spormann A.M."/>
            <person name="Op den Camp H."/>
            <person name="Overmann J."/>
            <person name="Amann R."/>
            <person name="Jetten M.S.M."/>
            <person name="Mascher T."/>
            <person name="Medema M.H."/>
            <person name="Devos D.P."/>
            <person name="Kaster A.-K."/>
            <person name="Ovreas L."/>
            <person name="Rohde M."/>
            <person name="Galperin M.Y."/>
            <person name="Jogler C."/>
        </authorList>
    </citation>
    <scope>NUCLEOTIDE SEQUENCE [LARGE SCALE GENOMIC DNA]</scope>
    <source>
        <strain evidence="3 4">FC18</strain>
    </source>
</reference>
<dbReference type="GO" id="GO:0004527">
    <property type="term" value="F:exonuclease activity"/>
    <property type="evidence" value="ECO:0007669"/>
    <property type="project" value="UniProtKB-KW"/>
</dbReference>
<evidence type="ECO:0000313" key="4">
    <source>
        <dbReference type="Proteomes" id="UP000322214"/>
    </source>
</evidence>
<dbReference type="InterPro" id="IPR036691">
    <property type="entry name" value="Endo/exonu/phosph_ase_sf"/>
</dbReference>
<dbReference type="KEGG" id="mff:MFFC18_46340"/>
<keyword evidence="3" id="KW-0540">Nuclease</keyword>
<gene>
    <name evidence="3" type="ORF">MFFC18_46340</name>
</gene>
<dbReference type="AlphaFoldDB" id="A0A5B9PJ56"/>
<keyword evidence="3" id="KW-0255">Endonuclease</keyword>
<proteinExistence type="predicted"/>
<organism evidence="3 4">
    <name type="scientific">Mariniblastus fucicola</name>
    <dbReference type="NCBI Taxonomy" id="980251"/>
    <lineage>
        <taxon>Bacteria</taxon>
        <taxon>Pseudomonadati</taxon>
        <taxon>Planctomycetota</taxon>
        <taxon>Planctomycetia</taxon>
        <taxon>Pirellulales</taxon>
        <taxon>Pirellulaceae</taxon>
        <taxon>Mariniblastus</taxon>
    </lineage>
</organism>
<dbReference type="RefSeq" id="WP_075084119.1">
    <property type="nucleotide sequence ID" value="NZ_CP042912.1"/>
</dbReference>
<keyword evidence="3" id="KW-0378">Hydrolase</keyword>
<accession>A0A5B9PJ56</accession>
<feature type="domain" description="Endonuclease/exonuclease/phosphatase" evidence="2">
    <location>
        <begin position="48"/>
        <end position="397"/>
    </location>
</feature>
<keyword evidence="3" id="KW-0269">Exonuclease</keyword>
<dbReference type="SUPFAM" id="SSF56219">
    <property type="entry name" value="DNase I-like"/>
    <property type="match status" value="1"/>
</dbReference>
<name>A0A5B9PJ56_9BACT</name>
<keyword evidence="1" id="KW-0732">Signal</keyword>
<feature type="signal peptide" evidence="1">
    <location>
        <begin position="1"/>
        <end position="31"/>
    </location>
</feature>
<evidence type="ECO:0000256" key="1">
    <source>
        <dbReference type="SAM" id="SignalP"/>
    </source>
</evidence>
<dbReference type="InterPro" id="IPR005135">
    <property type="entry name" value="Endo/exonuclease/phosphatase"/>
</dbReference>
<protein>
    <submittedName>
        <fullName evidence="3">Endonuclease/Exonuclease/phosphatase family protein</fullName>
    </submittedName>
</protein>
<feature type="chain" id="PRO_5022983075" evidence="1">
    <location>
        <begin position="32"/>
        <end position="409"/>
    </location>
</feature>
<evidence type="ECO:0000259" key="2">
    <source>
        <dbReference type="Pfam" id="PF03372"/>
    </source>
</evidence>
<dbReference type="PROSITE" id="PS51257">
    <property type="entry name" value="PROKAR_LIPOPROTEIN"/>
    <property type="match status" value="1"/>
</dbReference>
<dbReference type="Gene3D" id="3.60.10.10">
    <property type="entry name" value="Endonuclease/exonuclease/phosphatase"/>
    <property type="match status" value="1"/>
</dbReference>
<dbReference type="GO" id="GO:0004519">
    <property type="term" value="F:endonuclease activity"/>
    <property type="evidence" value="ECO:0007669"/>
    <property type="project" value="UniProtKB-KW"/>
</dbReference>
<dbReference type="STRING" id="980251.GCA_001642875_00935"/>
<evidence type="ECO:0000313" key="3">
    <source>
        <dbReference type="EMBL" id="QEG24712.1"/>
    </source>
</evidence>
<dbReference type="Pfam" id="PF03372">
    <property type="entry name" value="Exo_endo_phos"/>
    <property type="match status" value="1"/>
</dbReference>
<sequence precursor="true">MTFRSHFKHNSFLFSTLLLACLVCFNASAIAQTNSNDLTKKEGAIRVATFNVALNRKSDGALLKELEKGTSETVSKIAAIVQTVRPDVLLLNEVDFDGGKSVEAFRKNFLAKGQLGQEPIEYPYVFVQSVNTGVDSKVDLNNDKRVGSPDDAFGFGRFPGQYGMAVLSMHPINTDKARTFQNFLWKDMPGALLPKNPETNADWYSPEAIEVFRLSSKSHWDIPITIESKTFHFLVCHPTPPVFDGDEDRNGKRNHDEIRIWADYISNKCDWIYDDKGTKGGLPIGEAFVIAGDLNADPNDGDSTDNAIDQLLKHELVQASPIPASNGGKYYAKKEGQANLKHKGDPTQDTGNFNDRSVGNVRIDYVLPSKGFAVSNQGVFWPAPEEPGNELTAASDHRMVWIDITFPEN</sequence>
<dbReference type="EMBL" id="CP042912">
    <property type="protein sequence ID" value="QEG24712.1"/>
    <property type="molecule type" value="Genomic_DNA"/>
</dbReference>
<dbReference type="OrthoDB" id="292013at2"/>